<proteinExistence type="predicted"/>
<dbReference type="Gene3D" id="3.40.50.1820">
    <property type="entry name" value="alpha/beta hydrolase"/>
    <property type="match status" value="1"/>
</dbReference>
<dbReference type="VEuPathDB" id="FungiDB:PLEOSDRAFT_1021872"/>
<evidence type="ECO:0000313" key="3">
    <source>
        <dbReference type="Proteomes" id="UP000027073"/>
    </source>
</evidence>
<dbReference type="InterPro" id="IPR000073">
    <property type="entry name" value="AB_hydrolase_1"/>
</dbReference>
<dbReference type="STRING" id="1137138.A0A067N974"/>
<feature type="domain" description="AB hydrolase-1" evidence="1">
    <location>
        <begin position="28"/>
        <end position="271"/>
    </location>
</feature>
<gene>
    <name evidence="2" type="ORF">PLEOSDRAFT_1021872</name>
</gene>
<evidence type="ECO:0000313" key="2">
    <source>
        <dbReference type="EMBL" id="KDQ24369.1"/>
    </source>
</evidence>
<name>A0A067N974_PLEO1</name>
<dbReference type="AlphaFoldDB" id="A0A067N974"/>
<dbReference type="SUPFAM" id="SSF53474">
    <property type="entry name" value="alpha/beta-Hydrolases"/>
    <property type="match status" value="1"/>
</dbReference>
<accession>A0A067N974</accession>
<reference evidence="3" key="1">
    <citation type="journal article" date="2014" name="Proc. Natl. Acad. Sci. U.S.A.">
        <title>Extensive sampling of basidiomycete genomes demonstrates inadequacy of the white-rot/brown-rot paradigm for wood decay fungi.</title>
        <authorList>
            <person name="Riley R."/>
            <person name="Salamov A.A."/>
            <person name="Brown D.W."/>
            <person name="Nagy L.G."/>
            <person name="Floudas D."/>
            <person name="Held B.W."/>
            <person name="Levasseur A."/>
            <person name="Lombard V."/>
            <person name="Morin E."/>
            <person name="Otillar R."/>
            <person name="Lindquist E.A."/>
            <person name="Sun H."/>
            <person name="LaButti K.M."/>
            <person name="Schmutz J."/>
            <person name="Jabbour D."/>
            <person name="Luo H."/>
            <person name="Baker S.E."/>
            <person name="Pisabarro A.G."/>
            <person name="Walton J.D."/>
            <person name="Blanchette R.A."/>
            <person name="Henrissat B."/>
            <person name="Martin F."/>
            <person name="Cullen D."/>
            <person name="Hibbett D.S."/>
            <person name="Grigoriev I.V."/>
        </authorList>
    </citation>
    <scope>NUCLEOTIDE SEQUENCE [LARGE SCALE GENOMIC DNA]</scope>
    <source>
        <strain evidence="3">PC15</strain>
    </source>
</reference>
<dbReference type="Proteomes" id="UP000027073">
    <property type="component" value="Unassembled WGS sequence"/>
</dbReference>
<organism evidence="2 3">
    <name type="scientific">Pleurotus ostreatus (strain PC15)</name>
    <name type="common">Oyster mushroom</name>
    <dbReference type="NCBI Taxonomy" id="1137138"/>
    <lineage>
        <taxon>Eukaryota</taxon>
        <taxon>Fungi</taxon>
        <taxon>Dikarya</taxon>
        <taxon>Basidiomycota</taxon>
        <taxon>Agaricomycotina</taxon>
        <taxon>Agaricomycetes</taxon>
        <taxon>Agaricomycetidae</taxon>
        <taxon>Agaricales</taxon>
        <taxon>Pleurotineae</taxon>
        <taxon>Pleurotaceae</taxon>
        <taxon>Pleurotus</taxon>
    </lineage>
</organism>
<dbReference type="InterPro" id="IPR029058">
    <property type="entry name" value="AB_hydrolase_fold"/>
</dbReference>
<dbReference type="EMBL" id="KL198011">
    <property type="protein sequence ID" value="KDQ24369.1"/>
    <property type="molecule type" value="Genomic_DNA"/>
</dbReference>
<protein>
    <recommendedName>
        <fullName evidence="1">AB hydrolase-1 domain-containing protein</fullName>
    </recommendedName>
</protein>
<dbReference type="HOGENOM" id="CLU_020336_18_1_1"/>
<dbReference type="Pfam" id="PF12697">
    <property type="entry name" value="Abhydrolase_6"/>
    <property type="match status" value="1"/>
</dbReference>
<feature type="non-terminal residue" evidence="2">
    <location>
        <position position="281"/>
    </location>
</feature>
<evidence type="ECO:0000259" key="1">
    <source>
        <dbReference type="Pfam" id="PF12697"/>
    </source>
</evidence>
<dbReference type="InParanoid" id="A0A067N974"/>
<dbReference type="OrthoDB" id="408373at2759"/>
<feature type="non-terminal residue" evidence="2">
    <location>
        <position position="1"/>
    </location>
</feature>
<sequence length="281" mass="29889">ATTSKIVISADGTKIYTDATGDPEKQSIVFVHGLALSSIVFDRLFANKRLADYYLVRYDMRGHGRSDKPATVDAHASIRYSQDFAAVMDGFGLSEPIFVGWYATAIITDIVANNDVLPIVGAVALGGSPGLSADILPIIASPVLLSELPGFVANDNVTTALATRRSFIDGLFQDPANVGFSLKAEYLGQTVVQSPAISALVSTRAQDPTKLFAAGEAGKLPLQVLFGTSDRKVVADGVVSVFAPHFGDKLFVSKVPGGHALFDDNPEGLIDQLMWFVQKIT</sequence>